<dbReference type="InterPro" id="IPR029787">
    <property type="entry name" value="Nucleotide_cyclase"/>
</dbReference>
<dbReference type="Gene3D" id="3.30.450.20">
    <property type="entry name" value="PAS domain"/>
    <property type="match status" value="2"/>
</dbReference>
<dbReference type="SMART" id="SM00086">
    <property type="entry name" value="PAC"/>
    <property type="match status" value="2"/>
</dbReference>
<dbReference type="CDD" id="cd01949">
    <property type="entry name" value="GGDEF"/>
    <property type="match status" value="1"/>
</dbReference>
<proteinExistence type="predicted"/>
<dbReference type="Gene3D" id="3.30.70.270">
    <property type="match status" value="1"/>
</dbReference>
<keyword evidence="4" id="KW-1185">Reference proteome</keyword>
<gene>
    <name evidence="3" type="ORF">SAMN05445060_1939</name>
</gene>
<dbReference type="EMBL" id="FTNT01000005">
    <property type="protein sequence ID" value="SIR98133.1"/>
    <property type="molecule type" value="Genomic_DNA"/>
</dbReference>
<evidence type="ECO:0000259" key="2">
    <source>
        <dbReference type="PROSITE" id="PS50887"/>
    </source>
</evidence>
<dbReference type="PROSITE" id="PS50112">
    <property type="entry name" value="PAS"/>
    <property type="match status" value="1"/>
</dbReference>
<protein>
    <submittedName>
        <fullName evidence="3">PAS domain S-box-containing protein/diguanylate cyclase (GGDEF) domain-containing protein</fullName>
    </submittedName>
</protein>
<dbReference type="InterPro" id="IPR000160">
    <property type="entry name" value="GGDEF_dom"/>
</dbReference>
<feature type="domain" description="PAS" evidence="1">
    <location>
        <begin position="138"/>
        <end position="174"/>
    </location>
</feature>
<dbReference type="PROSITE" id="PS50887">
    <property type="entry name" value="GGDEF"/>
    <property type="match status" value="1"/>
</dbReference>
<organism evidence="3 4">
    <name type="scientific">Williamsia sterculiae</name>
    <dbReference type="NCBI Taxonomy" id="1344003"/>
    <lineage>
        <taxon>Bacteria</taxon>
        <taxon>Bacillati</taxon>
        <taxon>Actinomycetota</taxon>
        <taxon>Actinomycetes</taxon>
        <taxon>Mycobacteriales</taxon>
        <taxon>Nocardiaceae</taxon>
        <taxon>Williamsia</taxon>
    </lineage>
</organism>
<evidence type="ECO:0000313" key="3">
    <source>
        <dbReference type="EMBL" id="SIR98133.1"/>
    </source>
</evidence>
<dbReference type="InterPro" id="IPR043128">
    <property type="entry name" value="Rev_trsase/Diguanyl_cyclase"/>
</dbReference>
<feature type="domain" description="GGDEF" evidence="2">
    <location>
        <begin position="300"/>
        <end position="432"/>
    </location>
</feature>
<dbReference type="Pfam" id="PF13426">
    <property type="entry name" value="PAS_9"/>
    <property type="match status" value="2"/>
</dbReference>
<reference evidence="3 4" key="1">
    <citation type="submission" date="2017-01" db="EMBL/GenBank/DDBJ databases">
        <authorList>
            <person name="Mah S.A."/>
            <person name="Swanson W.J."/>
            <person name="Moy G.W."/>
            <person name="Vacquier V.D."/>
        </authorList>
    </citation>
    <scope>NUCLEOTIDE SEQUENCE [LARGE SCALE GENOMIC DNA]</scope>
    <source>
        <strain evidence="3 4">CPCC 203464</strain>
    </source>
</reference>
<dbReference type="AlphaFoldDB" id="A0A1N7FCU2"/>
<dbReference type="InterPro" id="IPR001610">
    <property type="entry name" value="PAC"/>
</dbReference>
<dbReference type="InterPro" id="IPR052155">
    <property type="entry name" value="Biofilm_reg_signaling"/>
</dbReference>
<accession>A0A1N7FCU2</accession>
<dbReference type="PANTHER" id="PTHR44757">
    <property type="entry name" value="DIGUANYLATE CYCLASE DGCP"/>
    <property type="match status" value="1"/>
</dbReference>
<dbReference type="SUPFAM" id="SSF55073">
    <property type="entry name" value="Nucleotide cyclase"/>
    <property type="match status" value="1"/>
</dbReference>
<evidence type="ECO:0000313" key="4">
    <source>
        <dbReference type="Proteomes" id="UP000186218"/>
    </source>
</evidence>
<dbReference type="CDD" id="cd00130">
    <property type="entry name" value="PAS"/>
    <property type="match status" value="2"/>
</dbReference>
<dbReference type="SUPFAM" id="SSF55785">
    <property type="entry name" value="PYP-like sensor domain (PAS domain)"/>
    <property type="match status" value="2"/>
</dbReference>
<evidence type="ECO:0000259" key="1">
    <source>
        <dbReference type="PROSITE" id="PS50112"/>
    </source>
</evidence>
<dbReference type="InterPro" id="IPR035965">
    <property type="entry name" value="PAS-like_dom_sf"/>
</dbReference>
<dbReference type="Pfam" id="PF00990">
    <property type="entry name" value="GGDEF"/>
    <property type="match status" value="1"/>
</dbReference>
<dbReference type="SMART" id="SM00267">
    <property type="entry name" value="GGDEF"/>
    <property type="match status" value="1"/>
</dbReference>
<dbReference type="PANTHER" id="PTHR44757:SF2">
    <property type="entry name" value="BIOFILM ARCHITECTURE MAINTENANCE PROTEIN MBAA"/>
    <property type="match status" value="1"/>
</dbReference>
<dbReference type="STRING" id="1344003.SAMN05445060_1939"/>
<dbReference type="NCBIfam" id="TIGR00229">
    <property type="entry name" value="sensory_box"/>
    <property type="match status" value="1"/>
</dbReference>
<dbReference type="InterPro" id="IPR000014">
    <property type="entry name" value="PAS"/>
</dbReference>
<name>A0A1N7FCU2_9NOCA</name>
<dbReference type="Proteomes" id="UP000186218">
    <property type="component" value="Unassembled WGS sequence"/>
</dbReference>
<dbReference type="NCBIfam" id="TIGR00254">
    <property type="entry name" value="GGDEF"/>
    <property type="match status" value="1"/>
</dbReference>
<dbReference type="SMART" id="SM00091">
    <property type="entry name" value="PAS"/>
    <property type="match status" value="2"/>
</dbReference>
<sequence length="451" mass="49267">MRGSAGVTADRSLFEAYQVLVERAVEALCIHQDGVVVYVNPAGLRLLRIDSQSQIVGRPVAEFFHPDSVPALFERIAALTVSGAHSEPTSVRMRRADGTTLWVEAITVATRWNDRPAYQAMLQDSTDQRVAEEAARAAETQFSEVVSSLAEGVVIVDHRGWLQFANPAAARILGTQADTSVPVNDVAYATRYPVYDEQGKPIPPGERPLEVTLRTGERRRDILGFDRDDGRRVWIAATCHPVNPGAPDSSVVMSFTDITDQRAHSARLAYQATHDSLTDLPNRGQTVQMVEHHLQTRPPTPVAVLFIDIDNLKTINDSHGHVVGDRALQAAAHRVRRALGGSDFFGRYGGDEFVALRHGPTDDVRDLSDTLHRELSQPINVGAHEVRLNASIGVVIRGVGDTRTASQVIADADLAMYVAKSLGGDQTHYFDERLHDLVADDTIGGGDDDSR</sequence>